<dbReference type="EMBL" id="BAAAQG010000023">
    <property type="protein sequence ID" value="GAA1720516.1"/>
    <property type="molecule type" value="Genomic_DNA"/>
</dbReference>
<name>A0ABN2J988_9ACTN</name>
<gene>
    <name evidence="2" type="ORF">GCM10009831_33310</name>
</gene>
<sequence length="262" mass="28013">MLIVTADGIGSAGIVPGDSRSIIGNVTARLAQKTARHQVVPVHWPAAMVGIGGRTSWAVSAHIGVLDLDRIAAENPNETLVLLGYSGGCRVIHDWLDTRPQEHHRVAAVGLMSDPYRPATRWQDNWKGGLPNPGGSGIAGSRVGPLGGRTFWTSAPGDVISSCPPDSPLRTAADLSDQIPGALLVDLAGHLRRGDWQLANAMQLWRRDPLAYLRGLGPRLDRARRDIEGYLTGAHTLAYTRPHAGGLSLAHRLADTVAWAVR</sequence>
<comment type="caution">
    <text evidence="2">The sequence shown here is derived from an EMBL/GenBank/DDBJ whole genome shotgun (WGS) entry which is preliminary data.</text>
</comment>
<evidence type="ECO:0008006" key="4">
    <source>
        <dbReference type="Google" id="ProtNLM"/>
    </source>
</evidence>
<keyword evidence="3" id="KW-1185">Reference proteome</keyword>
<dbReference type="InterPro" id="IPR029058">
    <property type="entry name" value="AB_hydrolase_fold"/>
</dbReference>
<dbReference type="InterPro" id="IPR000675">
    <property type="entry name" value="Cutinase/axe"/>
</dbReference>
<dbReference type="Proteomes" id="UP001500383">
    <property type="component" value="Unassembled WGS sequence"/>
</dbReference>
<dbReference type="Gene3D" id="3.40.50.1820">
    <property type="entry name" value="alpha/beta hydrolase"/>
    <property type="match status" value="1"/>
</dbReference>
<dbReference type="SUPFAM" id="SSF53474">
    <property type="entry name" value="alpha/beta-Hydrolases"/>
    <property type="match status" value="1"/>
</dbReference>
<evidence type="ECO:0000313" key="3">
    <source>
        <dbReference type="Proteomes" id="UP001500383"/>
    </source>
</evidence>
<dbReference type="RefSeq" id="WP_182657818.1">
    <property type="nucleotide sequence ID" value="NZ_BAAAQG010000023.1"/>
</dbReference>
<dbReference type="Pfam" id="PF01083">
    <property type="entry name" value="Cutinase"/>
    <property type="match status" value="1"/>
</dbReference>
<protein>
    <recommendedName>
        <fullName evidence="4">Lysin B</fullName>
    </recommendedName>
</protein>
<proteinExistence type="predicted"/>
<evidence type="ECO:0000313" key="2">
    <source>
        <dbReference type="EMBL" id="GAA1720516.1"/>
    </source>
</evidence>
<organism evidence="2 3">
    <name type="scientific">Dietzia cercidiphylli</name>
    <dbReference type="NCBI Taxonomy" id="498199"/>
    <lineage>
        <taxon>Bacteria</taxon>
        <taxon>Bacillati</taxon>
        <taxon>Actinomycetota</taxon>
        <taxon>Actinomycetes</taxon>
        <taxon>Mycobacteriales</taxon>
        <taxon>Dietziaceae</taxon>
        <taxon>Dietzia</taxon>
    </lineage>
</organism>
<evidence type="ECO:0000256" key="1">
    <source>
        <dbReference type="ARBA" id="ARBA00022801"/>
    </source>
</evidence>
<keyword evidence="1" id="KW-0378">Hydrolase</keyword>
<accession>A0ABN2J988</accession>
<reference evidence="2 3" key="1">
    <citation type="journal article" date="2019" name="Int. J. Syst. Evol. Microbiol.">
        <title>The Global Catalogue of Microorganisms (GCM) 10K type strain sequencing project: providing services to taxonomists for standard genome sequencing and annotation.</title>
        <authorList>
            <consortium name="The Broad Institute Genomics Platform"/>
            <consortium name="The Broad Institute Genome Sequencing Center for Infectious Disease"/>
            <person name="Wu L."/>
            <person name="Ma J."/>
        </authorList>
    </citation>
    <scope>NUCLEOTIDE SEQUENCE [LARGE SCALE GENOMIC DNA]</scope>
    <source>
        <strain evidence="2 3">JCM 16002</strain>
    </source>
</reference>